<organism evidence="1 2">
    <name type="scientific">Chaenocephalus aceratus</name>
    <name type="common">Blackfin icefish</name>
    <name type="synonym">Chaenichthys aceratus</name>
    <dbReference type="NCBI Taxonomy" id="36190"/>
    <lineage>
        <taxon>Eukaryota</taxon>
        <taxon>Metazoa</taxon>
        <taxon>Chordata</taxon>
        <taxon>Craniata</taxon>
        <taxon>Vertebrata</taxon>
        <taxon>Euteleostomi</taxon>
        <taxon>Actinopterygii</taxon>
        <taxon>Neopterygii</taxon>
        <taxon>Teleostei</taxon>
        <taxon>Neoteleostei</taxon>
        <taxon>Acanthomorphata</taxon>
        <taxon>Eupercaria</taxon>
        <taxon>Perciformes</taxon>
        <taxon>Notothenioidei</taxon>
        <taxon>Channichthyidae</taxon>
        <taxon>Chaenocephalus</taxon>
    </lineage>
</organism>
<dbReference type="Proteomes" id="UP001057452">
    <property type="component" value="Chromosome 15"/>
</dbReference>
<proteinExistence type="predicted"/>
<protein>
    <submittedName>
        <fullName evidence="1">Uncharacterized protein</fullName>
    </submittedName>
</protein>
<sequence>AAAVTAGSVKAGEGKEKAAEKEGIKVFSLKERREEREQKRKEGEKQNPEEGPSVRRQKSDGANPEMGSGGEKADGEHRDNAGREGKAKKLT</sequence>
<keyword evidence="2" id="KW-1185">Reference proteome</keyword>
<evidence type="ECO:0000313" key="2">
    <source>
        <dbReference type="Proteomes" id="UP001057452"/>
    </source>
</evidence>
<dbReference type="EMBL" id="CM043799">
    <property type="protein sequence ID" value="KAI4804072.1"/>
    <property type="molecule type" value="Genomic_DNA"/>
</dbReference>
<gene>
    <name evidence="1" type="ORF">KUCAC02_025716</name>
</gene>
<evidence type="ECO:0000313" key="1">
    <source>
        <dbReference type="EMBL" id="KAI4804072.1"/>
    </source>
</evidence>
<accession>A0ACB9VW39</accession>
<comment type="caution">
    <text evidence="1">The sequence shown here is derived from an EMBL/GenBank/DDBJ whole genome shotgun (WGS) entry which is preliminary data.</text>
</comment>
<reference evidence="1" key="1">
    <citation type="submission" date="2022-05" db="EMBL/GenBank/DDBJ databases">
        <title>Chromosome-level genome of Chaenocephalus aceratus.</title>
        <authorList>
            <person name="Park H."/>
        </authorList>
    </citation>
    <scope>NUCLEOTIDE SEQUENCE</scope>
    <source>
        <strain evidence="1">KU_202001</strain>
    </source>
</reference>
<name>A0ACB9VW39_CHAAC</name>
<feature type="non-terminal residue" evidence="1">
    <location>
        <position position="1"/>
    </location>
</feature>
<feature type="non-terminal residue" evidence="1">
    <location>
        <position position="91"/>
    </location>
</feature>